<reference evidence="2 3" key="1">
    <citation type="submission" date="2024-05" db="EMBL/GenBank/DDBJ databases">
        <authorList>
            <person name="Wallberg A."/>
        </authorList>
    </citation>
    <scope>NUCLEOTIDE SEQUENCE [LARGE SCALE GENOMIC DNA]</scope>
</reference>
<protein>
    <recommendedName>
        <fullName evidence="4">Breast cancer susceptibility 1</fullName>
    </recommendedName>
</protein>
<keyword evidence="3" id="KW-1185">Reference proteome</keyword>
<name>A0AAV2RZB2_MEGNR</name>
<evidence type="ECO:0000313" key="2">
    <source>
        <dbReference type="EMBL" id="CAL4144120.1"/>
    </source>
</evidence>
<feature type="compositionally biased region" description="Basic and acidic residues" evidence="1">
    <location>
        <begin position="90"/>
        <end position="106"/>
    </location>
</feature>
<evidence type="ECO:0000256" key="1">
    <source>
        <dbReference type="SAM" id="MobiDB-lite"/>
    </source>
</evidence>
<dbReference type="Proteomes" id="UP001497623">
    <property type="component" value="Unassembled WGS sequence"/>
</dbReference>
<evidence type="ECO:0000313" key="3">
    <source>
        <dbReference type="Proteomes" id="UP001497623"/>
    </source>
</evidence>
<dbReference type="EMBL" id="CAXKWB010034139">
    <property type="protein sequence ID" value="CAL4144120.1"/>
    <property type="molecule type" value="Genomic_DNA"/>
</dbReference>
<feature type="compositionally biased region" description="Basic residues" evidence="1">
    <location>
        <begin position="51"/>
        <end position="60"/>
    </location>
</feature>
<organism evidence="2 3">
    <name type="scientific">Meganyctiphanes norvegica</name>
    <name type="common">Northern krill</name>
    <name type="synonym">Thysanopoda norvegica</name>
    <dbReference type="NCBI Taxonomy" id="48144"/>
    <lineage>
        <taxon>Eukaryota</taxon>
        <taxon>Metazoa</taxon>
        <taxon>Ecdysozoa</taxon>
        <taxon>Arthropoda</taxon>
        <taxon>Crustacea</taxon>
        <taxon>Multicrustacea</taxon>
        <taxon>Malacostraca</taxon>
        <taxon>Eumalacostraca</taxon>
        <taxon>Eucarida</taxon>
        <taxon>Euphausiacea</taxon>
        <taxon>Euphausiidae</taxon>
        <taxon>Meganyctiphanes</taxon>
    </lineage>
</organism>
<comment type="caution">
    <text evidence="2">The sequence shown here is derived from an EMBL/GenBank/DDBJ whole genome shotgun (WGS) entry which is preliminary data.</text>
</comment>
<dbReference type="AlphaFoldDB" id="A0AAV2RZB2"/>
<gene>
    <name evidence="2" type="ORF">MNOR_LOCUS29449</name>
</gene>
<accession>A0AAV2RZB2</accession>
<feature type="region of interest" description="Disordered" evidence="1">
    <location>
        <begin position="14"/>
        <end position="106"/>
    </location>
</feature>
<proteinExistence type="predicted"/>
<evidence type="ECO:0008006" key="4">
    <source>
        <dbReference type="Google" id="ProtNLM"/>
    </source>
</evidence>
<sequence length="156" mass="17847">ANFTPCKIKIEKLDKNPADVQDSDDDPDFSIDSQELSKDEEITPPTAGRPRSGRISKLPKRLTQDYETKMNFSTPKIKEDGFQWTSKGGYESRTETEKGKSVTETERADFEQLEVSKIVERNLSLVKQEVQSTEFSSSGIRSRRGRIIKPKRLEFE</sequence>
<feature type="non-terminal residue" evidence="2">
    <location>
        <position position="1"/>
    </location>
</feature>